<reference evidence="3" key="1">
    <citation type="submission" date="2021-05" db="EMBL/GenBank/DDBJ databases">
        <authorList>
            <person name="Stam R."/>
        </authorList>
    </citation>
    <scope>NUCLEOTIDE SEQUENCE</scope>
    <source>
        <strain evidence="3">CS162</strain>
    </source>
</reference>
<dbReference type="GeneID" id="67018058"/>
<protein>
    <submittedName>
        <fullName evidence="3">Uncharacterized protein</fullName>
    </submittedName>
</protein>
<evidence type="ECO:0000313" key="4">
    <source>
        <dbReference type="Proteomes" id="UP000676310"/>
    </source>
</evidence>
<name>A0A8J2N2B2_9PLEO</name>
<dbReference type="OrthoDB" id="3797115at2759"/>
<dbReference type="Proteomes" id="UP000676310">
    <property type="component" value="Unassembled WGS sequence"/>
</dbReference>
<organism evidence="3 4">
    <name type="scientific">Alternaria atra</name>
    <dbReference type="NCBI Taxonomy" id="119953"/>
    <lineage>
        <taxon>Eukaryota</taxon>
        <taxon>Fungi</taxon>
        <taxon>Dikarya</taxon>
        <taxon>Ascomycota</taxon>
        <taxon>Pezizomycotina</taxon>
        <taxon>Dothideomycetes</taxon>
        <taxon>Pleosporomycetidae</taxon>
        <taxon>Pleosporales</taxon>
        <taxon>Pleosporineae</taxon>
        <taxon>Pleosporaceae</taxon>
        <taxon>Alternaria</taxon>
        <taxon>Alternaria sect. Ulocladioides</taxon>
    </lineage>
</organism>
<comment type="caution">
    <text evidence="3">The sequence shown here is derived from an EMBL/GenBank/DDBJ whole genome shotgun (WGS) entry which is preliminary data.</text>
</comment>
<feature type="coiled-coil region" evidence="1">
    <location>
        <begin position="32"/>
        <end position="126"/>
    </location>
</feature>
<proteinExistence type="predicted"/>
<sequence length="591" mass="66325">MPRQNLSPRTSPLIPTNSNEDLATPSRHANINSVQSLEIAKLEKRVKELQANEAGLKWGRDQLFQELKICKSDLAKEKQEARRFAGKLSKECRNVKALGEELVTLRQDAERKAREIDIKLDREKKKQIKEQKDTQKAVADLQSQLNVKLSKTEELEGQSQVKKLDTIQAGVDATRNTVHRPPSSSLACELYTDEPSPVRTTLLPQLHDTIKYLQKENVRFQNMHHEDGCEEYQSRIFQQMGDAKDLQAAAEAETEGLRHLAKANADLMDGHVIDVKCIKELIQEKDHYRIKAKEHVQTSGELRIEQHLASGLAEESGAASLSPQPLGFSPLAYIYTAPIAPEVNKAETFEYMQLLRTAELEVELLTSRKDSLLFEHAQMKTQEQPSKSSLEFSAIVCLESEPQLASSSKSSLTFSGLQAISTIPRTPIHELTPSTNPALLSHLEDLGQSIMGLSTAPPIKLQPTSLLPHVALVTNIQPTEKRNYSLLQRVQSAISVTSSLDIHGPKEVVKQFVASMHDVETDHAEKSKLVYQLEKASKQHRADIEALETQLRDKTKCSNPTHRILAEELEAKNVQFAMQERLLADWGKRNL</sequence>
<feature type="region of interest" description="Disordered" evidence="2">
    <location>
        <begin position="1"/>
        <end position="25"/>
    </location>
</feature>
<dbReference type="RefSeq" id="XP_043169752.1">
    <property type="nucleotide sequence ID" value="XM_043313817.1"/>
</dbReference>
<keyword evidence="4" id="KW-1185">Reference proteome</keyword>
<keyword evidence="1" id="KW-0175">Coiled coil</keyword>
<gene>
    <name evidence="3" type="ORF">ALTATR162_LOCUS6196</name>
</gene>
<evidence type="ECO:0000313" key="3">
    <source>
        <dbReference type="EMBL" id="CAG5162307.1"/>
    </source>
</evidence>
<dbReference type="EMBL" id="CAJRGZ010000019">
    <property type="protein sequence ID" value="CAG5162307.1"/>
    <property type="molecule type" value="Genomic_DNA"/>
</dbReference>
<evidence type="ECO:0000256" key="1">
    <source>
        <dbReference type="SAM" id="Coils"/>
    </source>
</evidence>
<accession>A0A8J2N2B2</accession>
<evidence type="ECO:0000256" key="2">
    <source>
        <dbReference type="SAM" id="MobiDB-lite"/>
    </source>
</evidence>
<dbReference type="AlphaFoldDB" id="A0A8J2N2B2"/>